<dbReference type="Proteomes" id="UP001338125">
    <property type="component" value="Unassembled WGS sequence"/>
</dbReference>
<dbReference type="Pfam" id="PF00350">
    <property type="entry name" value="Dynamin_N"/>
    <property type="match status" value="1"/>
</dbReference>
<gene>
    <name evidence="6" type="ORF">PT974_09630</name>
</gene>
<protein>
    <submittedName>
        <fullName evidence="6">Interferon-induced GTP-binding protein Mx1</fullName>
    </submittedName>
</protein>
<dbReference type="PANTHER" id="PTHR11566:SF215">
    <property type="entry name" value="DYNAMIN GTPASE"/>
    <property type="match status" value="1"/>
</dbReference>
<evidence type="ECO:0000313" key="6">
    <source>
        <dbReference type="EMBL" id="KAK5991349.1"/>
    </source>
</evidence>
<dbReference type="InterPro" id="IPR001401">
    <property type="entry name" value="Dynamin_GTPase"/>
</dbReference>
<dbReference type="Gene3D" id="3.40.50.300">
    <property type="entry name" value="P-loop containing nucleotide triphosphate hydrolases"/>
    <property type="match status" value="1"/>
</dbReference>
<keyword evidence="1" id="KW-0547">Nucleotide-binding</keyword>
<dbReference type="Pfam" id="PF01031">
    <property type="entry name" value="Dynamin_M"/>
    <property type="match status" value="1"/>
</dbReference>
<dbReference type="PROSITE" id="PS51388">
    <property type="entry name" value="GED"/>
    <property type="match status" value="1"/>
</dbReference>
<keyword evidence="7" id="KW-1185">Reference proteome</keyword>
<dbReference type="InterPro" id="IPR045063">
    <property type="entry name" value="Dynamin_N"/>
</dbReference>
<dbReference type="InterPro" id="IPR000375">
    <property type="entry name" value="Dynamin_stalk"/>
</dbReference>
<evidence type="ECO:0000256" key="2">
    <source>
        <dbReference type="ARBA" id="ARBA00023134"/>
    </source>
</evidence>
<sequence length="807" mass="90372">MGASYSYPSTEEADADADSALSQEQTDAFASQEETDSQLSREDTYSCQSQQETDSSSFEETTDLHLLRGKNPAATMGSISNDSGQGLGNRALLDKVDKLRELGISHLVPLPQMVVVGDQSAGKSSVLESLTGFHFPRSVTLCTRHATEIICRREQTESVVISIIPKGDDPERAKRAREFRRVASRIGSEDFGQIFEDAAEVMGIKSNADDYSGGSAFSQDVLRVEISGPQADHLTIIDVPGMFETITPGLTTESDIDLVKNMVKNYIQETRTIILAVVPCTGDIANQKILRFAAEADPEGKRTLGVLTKPDLAVENATKGVICDLVNGKRRDLHLGYCVVKNRGADDTSSSMERRHQQEQTLFGQEPWNTLPADRLGIPALRVRIQQLLMDRTKSEFPVVRNEIMSRLRTSQHLLDDMGESRSTTDQQRAYIGKIASRFTQLKNYGLDAYYTRHRVFSDLELRLITRIRTINEAYSVVMHRKGHTREFDKTSSAVAKREEEKLAGLLMSDMIDGLKNVGRAELYDGMIGFTIPSLGEEELDRILVEPYCCPEPMNDDMLEHIQVEYLTSRGYEIGNFSSELLPCTFKEQAKKWQDITRAHVANATLIVHHFICSIVEQCCPDVGIRQELWSFLMENLQERYRRAMDHVEFLISVEFEGKSITYDPVFERTLSEISGERAEGLRQDAADSAQDGLIPVHMLGKILEKLAIGKDTSVETTRQKIHDVLYTYYDIARSRFIDVVCQQVIDHFLLHAPGGPLAVLSDQVVLEMTPDQLEAIAGEDMGSRGKRERLVKDIDMLSKALKILRG</sequence>
<organism evidence="6 7">
    <name type="scientific">Cladobotryum mycophilum</name>
    <dbReference type="NCBI Taxonomy" id="491253"/>
    <lineage>
        <taxon>Eukaryota</taxon>
        <taxon>Fungi</taxon>
        <taxon>Dikarya</taxon>
        <taxon>Ascomycota</taxon>
        <taxon>Pezizomycotina</taxon>
        <taxon>Sordariomycetes</taxon>
        <taxon>Hypocreomycetidae</taxon>
        <taxon>Hypocreales</taxon>
        <taxon>Hypocreaceae</taxon>
        <taxon>Cladobotryum</taxon>
    </lineage>
</organism>
<dbReference type="EMBL" id="JAVFKD010000014">
    <property type="protein sequence ID" value="KAK5991349.1"/>
    <property type="molecule type" value="Genomic_DNA"/>
</dbReference>
<evidence type="ECO:0000256" key="3">
    <source>
        <dbReference type="SAM" id="MobiDB-lite"/>
    </source>
</evidence>
<feature type="domain" description="GED" evidence="4">
    <location>
        <begin position="719"/>
        <end position="807"/>
    </location>
</feature>
<dbReference type="PANTHER" id="PTHR11566">
    <property type="entry name" value="DYNAMIN"/>
    <property type="match status" value="1"/>
</dbReference>
<dbReference type="CDD" id="cd08771">
    <property type="entry name" value="DLP_1"/>
    <property type="match status" value="1"/>
</dbReference>
<reference evidence="6 7" key="1">
    <citation type="submission" date="2024-01" db="EMBL/GenBank/DDBJ databases">
        <title>Complete genome of Cladobotryum mycophilum ATHUM6906.</title>
        <authorList>
            <person name="Christinaki A.C."/>
            <person name="Myridakis A.I."/>
            <person name="Kouvelis V.N."/>
        </authorList>
    </citation>
    <scope>NUCLEOTIDE SEQUENCE [LARGE SCALE GENOMIC DNA]</scope>
    <source>
        <strain evidence="6 7">ATHUM6906</strain>
    </source>
</reference>
<feature type="domain" description="Dynamin-type G" evidence="5">
    <location>
        <begin position="107"/>
        <end position="398"/>
    </location>
</feature>
<feature type="compositionally biased region" description="Polar residues" evidence="3">
    <location>
        <begin position="45"/>
        <end position="59"/>
    </location>
</feature>
<accession>A0ABR0SGP6</accession>
<evidence type="ECO:0000313" key="7">
    <source>
        <dbReference type="Proteomes" id="UP001338125"/>
    </source>
</evidence>
<evidence type="ECO:0000259" key="4">
    <source>
        <dbReference type="PROSITE" id="PS51388"/>
    </source>
</evidence>
<dbReference type="SUPFAM" id="SSF52540">
    <property type="entry name" value="P-loop containing nucleoside triphosphate hydrolases"/>
    <property type="match status" value="1"/>
</dbReference>
<dbReference type="InterPro" id="IPR022812">
    <property type="entry name" value="Dynamin"/>
</dbReference>
<comment type="caution">
    <text evidence="6">The sequence shown here is derived from an EMBL/GenBank/DDBJ whole genome shotgun (WGS) entry which is preliminary data.</text>
</comment>
<feature type="compositionally biased region" description="Polar residues" evidence="3">
    <location>
        <begin position="20"/>
        <end position="29"/>
    </location>
</feature>
<proteinExistence type="predicted"/>
<name>A0ABR0SGP6_9HYPO</name>
<dbReference type="PROSITE" id="PS51718">
    <property type="entry name" value="G_DYNAMIN_2"/>
    <property type="match status" value="1"/>
</dbReference>
<dbReference type="InterPro" id="IPR030381">
    <property type="entry name" value="G_DYNAMIN_dom"/>
</dbReference>
<evidence type="ECO:0000256" key="1">
    <source>
        <dbReference type="ARBA" id="ARBA00022741"/>
    </source>
</evidence>
<dbReference type="PRINTS" id="PR00195">
    <property type="entry name" value="DYNAMIN"/>
</dbReference>
<dbReference type="InterPro" id="IPR020850">
    <property type="entry name" value="GED_dom"/>
</dbReference>
<dbReference type="SMART" id="SM00053">
    <property type="entry name" value="DYNc"/>
    <property type="match status" value="1"/>
</dbReference>
<feature type="region of interest" description="Disordered" evidence="3">
    <location>
        <begin position="1"/>
        <end position="62"/>
    </location>
</feature>
<evidence type="ECO:0000259" key="5">
    <source>
        <dbReference type="PROSITE" id="PS51718"/>
    </source>
</evidence>
<keyword evidence="2" id="KW-0342">GTP-binding</keyword>
<dbReference type="InterPro" id="IPR027417">
    <property type="entry name" value="P-loop_NTPase"/>
</dbReference>